<dbReference type="EMBL" id="JAENHP010000014">
    <property type="protein sequence ID" value="MBM2620281.1"/>
    <property type="molecule type" value="Genomic_DNA"/>
</dbReference>
<dbReference type="Proteomes" id="UP000632138">
    <property type="component" value="Unassembled WGS sequence"/>
</dbReference>
<keyword evidence="2" id="KW-1185">Reference proteome</keyword>
<comment type="caution">
    <text evidence="1">The sequence shown here is derived from an EMBL/GenBank/DDBJ whole genome shotgun (WGS) entry which is preliminary data.</text>
</comment>
<proteinExistence type="predicted"/>
<evidence type="ECO:0000313" key="1">
    <source>
        <dbReference type="EMBL" id="MBM2620281.1"/>
    </source>
</evidence>
<accession>A0ABS2AKE2</accession>
<gene>
    <name evidence="1" type="ORF">JIG36_32680</name>
</gene>
<evidence type="ECO:0000313" key="2">
    <source>
        <dbReference type="Proteomes" id="UP000632138"/>
    </source>
</evidence>
<organism evidence="1 2">
    <name type="scientific">Paractinoplanes ovalisporus</name>
    <dbReference type="NCBI Taxonomy" id="2810368"/>
    <lineage>
        <taxon>Bacteria</taxon>
        <taxon>Bacillati</taxon>
        <taxon>Actinomycetota</taxon>
        <taxon>Actinomycetes</taxon>
        <taxon>Micromonosporales</taxon>
        <taxon>Micromonosporaceae</taxon>
        <taxon>Paractinoplanes</taxon>
    </lineage>
</organism>
<name>A0ABS2AKE2_9ACTN</name>
<dbReference type="RefSeq" id="WP_236048642.1">
    <property type="nucleotide sequence ID" value="NZ_JAENHP010000014.1"/>
</dbReference>
<sequence length="252" mass="28078">MGLFGAPPVLVDAVGTKLVNKDVRARRDLARAQLAILGEVRGDELLLVIAADRGGVVVVTNERIFTVRRGKVDRRIERADVRETKLGHVRAGGFVAIISGAGLRLGFPSLDEADRFVQVVDLAMVNSRVVTRDIPVLMPALYEEILRTSGRAASRRNVSDVAHAAAELIVEQARSFFAGTGDLDAADRFAARFLHTDRFRFAGHFRFTARFRERLADSTADDMIDWLWEWDPRCHQPLRRAVGVMRVSLLSY</sequence>
<reference evidence="1 2" key="1">
    <citation type="submission" date="2021-01" db="EMBL/GenBank/DDBJ databases">
        <title>Actinoplanes sp. nov. LDG1-06 isolated from lichen.</title>
        <authorList>
            <person name="Saeng-In P."/>
            <person name="Phongsopitanun W."/>
            <person name="Kanchanasin P."/>
            <person name="Yuki M."/>
            <person name="Kudo T."/>
            <person name="Ohkuma M."/>
            <person name="Tanasupawat S."/>
        </authorList>
    </citation>
    <scope>NUCLEOTIDE SEQUENCE [LARGE SCALE GENOMIC DNA]</scope>
    <source>
        <strain evidence="1 2">LDG1-06</strain>
    </source>
</reference>
<protein>
    <submittedName>
        <fullName evidence="1">Uncharacterized protein</fullName>
    </submittedName>
</protein>